<evidence type="ECO:0000256" key="6">
    <source>
        <dbReference type="SAM" id="Phobius"/>
    </source>
</evidence>
<dbReference type="PIRSF" id="PIRSF038471">
    <property type="entry name" value="MreC"/>
    <property type="match status" value="1"/>
</dbReference>
<dbReference type="EMBL" id="JAFBDT010000001">
    <property type="protein sequence ID" value="MBM7560760.1"/>
    <property type="molecule type" value="Genomic_DNA"/>
</dbReference>
<accession>A0ABS2MMX8</accession>
<reference evidence="8 9" key="1">
    <citation type="submission" date="2021-01" db="EMBL/GenBank/DDBJ databases">
        <title>Genomic Encyclopedia of Type Strains, Phase IV (KMG-IV): sequencing the most valuable type-strain genomes for metagenomic binning, comparative biology and taxonomic classification.</title>
        <authorList>
            <person name="Goeker M."/>
        </authorList>
    </citation>
    <scope>NUCLEOTIDE SEQUENCE [LARGE SCALE GENOMIC DNA]</scope>
    <source>
        <strain evidence="8 9">DSM 24436</strain>
    </source>
</reference>
<dbReference type="InterPro" id="IPR042175">
    <property type="entry name" value="Cell/Rod_MreC_2"/>
</dbReference>
<sequence length="292" mass="33221">MNERLKKLTIFIAGFTLVILMILSFGGRERITFIESKLGSVLTPIQKVLTQFGNFIDNQTEPIINVLNYKDLNETLSEENEYLKEQVVSLTMTQKELAELKQLKSALKYVDTESTNRIVTGNVIGKDIGNWYNMFTIDVGADHGITKNSTVINGKGLVGQIYEVGEKWSKVISIVDHKSSVGFEMMRVNNDYVGTLNGTTNYELIGELFDPKAEVFVDEYIVTSGLGLYPKGILIGQIYEVLDDRDQLLKRIKVKPSVDFRKIDKVMVIPFTRELKQNHSELFNYDMKLEQN</sequence>
<evidence type="ECO:0000256" key="2">
    <source>
        <dbReference type="ARBA" id="ARBA00013855"/>
    </source>
</evidence>
<dbReference type="Pfam" id="PF04085">
    <property type="entry name" value="MreC"/>
    <property type="match status" value="1"/>
</dbReference>
<dbReference type="NCBIfam" id="TIGR00219">
    <property type="entry name" value="mreC"/>
    <property type="match status" value="1"/>
</dbReference>
<evidence type="ECO:0000256" key="5">
    <source>
        <dbReference type="PIRNR" id="PIRNR038471"/>
    </source>
</evidence>
<evidence type="ECO:0000313" key="8">
    <source>
        <dbReference type="EMBL" id="MBM7560760.1"/>
    </source>
</evidence>
<keyword evidence="6" id="KW-0812">Transmembrane</keyword>
<name>A0ABS2MMX8_9FIRM</name>
<dbReference type="PANTHER" id="PTHR34138:SF1">
    <property type="entry name" value="CELL SHAPE-DETERMINING PROTEIN MREC"/>
    <property type="match status" value="1"/>
</dbReference>
<protein>
    <recommendedName>
        <fullName evidence="2 5">Cell shape-determining protein MreC</fullName>
    </recommendedName>
    <alternativeName>
        <fullName evidence="4 5">Cell shape protein MreC</fullName>
    </alternativeName>
</protein>
<dbReference type="PANTHER" id="PTHR34138">
    <property type="entry name" value="CELL SHAPE-DETERMINING PROTEIN MREC"/>
    <property type="match status" value="1"/>
</dbReference>
<dbReference type="Proteomes" id="UP000767854">
    <property type="component" value="Unassembled WGS sequence"/>
</dbReference>
<feature type="domain" description="Rod shape-determining protein MreC beta-barrel core" evidence="7">
    <location>
        <begin position="123"/>
        <end position="269"/>
    </location>
</feature>
<evidence type="ECO:0000256" key="3">
    <source>
        <dbReference type="ARBA" id="ARBA00022960"/>
    </source>
</evidence>
<dbReference type="Gene3D" id="2.40.10.340">
    <property type="entry name" value="Rod shape-determining protein MreC, domain 1"/>
    <property type="match status" value="1"/>
</dbReference>
<dbReference type="Gene3D" id="2.40.10.350">
    <property type="entry name" value="Rod shape-determining protein MreC, domain 2"/>
    <property type="match status" value="1"/>
</dbReference>
<dbReference type="InterPro" id="IPR007221">
    <property type="entry name" value="MreC"/>
</dbReference>
<evidence type="ECO:0000256" key="1">
    <source>
        <dbReference type="ARBA" id="ARBA00009369"/>
    </source>
</evidence>
<keyword evidence="9" id="KW-1185">Reference proteome</keyword>
<proteinExistence type="inferred from homology"/>
<comment type="caution">
    <text evidence="8">The sequence shown here is derived from an EMBL/GenBank/DDBJ whole genome shotgun (WGS) entry which is preliminary data.</text>
</comment>
<keyword evidence="6" id="KW-0472">Membrane</keyword>
<evidence type="ECO:0000256" key="4">
    <source>
        <dbReference type="ARBA" id="ARBA00032089"/>
    </source>
</evidence>
<evidence type="ECO:0000313" key="9">
    <source>
        <dbReference type="Proteomes" id="UP000767854"/>
    </source>
</evidence>
<keyword evidence="6" id="KW-1133">Transmembrane helix</keyword>
<feature type="transmembrane region" description="Helical" evidence="6">
    <location>
        <begin position="7"/>
        <end position="27"/>
    </location>
</feature>
<comment type="similarity">
    <text evidence="1 5">Belongs to the MreC family.</text>
</comment>
<dbReference type="InterPro" id="IPR042177">
    <property type="entry name" value="Cell/Rod_1"/>
</dbReference>
<evidence type="ECO:0000259" key="7">
    <source>
        <dbReference type="Pfam" id="PF04085"/>
    </source>
</evidence>
<dbReference type="RefSeq" id="WP_204661410.1">
    <property type="nucleotide sequence ID" value="NZ_JAFBDT010000001.1"/>
</dbReference>
<dbReference type="InterPro" id="IPR055342">
    <property type="entry name" value="MreC_beta-barrel_core"/>
</dbReference>
<comment type="function">
    <text evidence="5">Involved in formation and maintenance of cell shape.</text>
</comment>
<gene>
    <name evidence="8" type="ORF">JOC49_000269</name>
</gene>
<organism evidence="8 9">
    <name type="scientific">Fusibacter tunisiensis</name>
    <dbReference type="NCBI Taxonomy" id="1008308"/>
    <lineage>
        <taxon>Bacteria</taxon>
        <taxon>Bacillati</taxon>
        <taxon>Bacillota</taxon>
        <taxon>Clostridia</taxon>
        <taxon>Eubacteriales</taxon>
        <taxon>Eubacteriales Family XII. Incertae Sedis</taxon>
        <taxon>Fusibacter</taxon>
    </lineage>
</organism>
<keyword evidence="3 5" id="KW-0133">Cell shape</keyword>